<name>A0A6A6H213_VIRVR</name>
<dbReference type="PANTHER" id="PTHR28173">
    <property type="entry name" value="RIBONUCLEASES P/MRP PROTEIN SUBUNIT POP8"/>
    <property type="match status" value="1"/>
</dbReference>
<dbReference type="GO" id="GO:0005655">
    <property type="term" value="C:nucleolar ribonuclease P complex"/>
    <property type="evidence" value="ECO:0007669"/>
    <property type="project" value="InterPro"/>
</dbReference>
<evidence type="ECO:0000259" key="1">
    <source>
        <dbReference type="Pfam" id="PF20976"/>
    </source>
</evidence>
<dbReference type="Proteomes" id="UP000800092">
    <property type="component" value="Unassembled WGS sequence"/>
</dbReference>
<dbReference type="InterPro" id="IPR020347">
    <property type="entry name" value="Pop8"/>
</dbReference>
<keyword evidence="3" id="KW-1185">Reference proteome</keyword>
<dbReference type="EMBL" id="ML991819">
    <property type="protein sequence ID" value="KAF2232065.1"/>
    <property type="molecule type" value="Genomic_DNA"/>
</dbReference>
<organism evidence="2 3">
    <name type="scientific">Viridothelium virens</name>
    <name type="common">Speckled blister lichen</name>
    <name type="synonym">Trypethelium virens</name>
    <dbReference type="NCBI Taxonomy" id="1048519"/>
    <lineage>
        <taxon>Eukaryota</taxon>
        <taxon>Fungi</taxon>
        <taxon>Dikarya</taxon>
        <taxon>Ascomycota</taxon>
        <taxon>Pezizomycotina</taxon>
        <taxon>Dothideomycetes</taxon>
        <taxon>Dothideomycetes incertae sedis</taxon>
        <taxon>Trypetheliales</taxon>
        <taxon>Trypetheliaceae</taxon>
        <taxon>Viridothelium</taxon>
    </lineage>
</organism>
<dbReference type="GO" id="GO:0004526">
    <property type="term" value="F:ribonuclease P activity"/>
    <property type="evidence" value="ECO:0007669"/>
    <property type="project" value="TreeGrafter"/>
</dbReference>
<dbReference type="GO" id="GO:0000294">
    <property type="term" value="P:nuclear-transcribed mRNA catabolic process, RNase MRP-dependent"/>
    <property type="evidence" value="ECO:0007669"/>
    <property type="project" value="TreeGrafter"/>
</dbReference>
<dbReference type="GO" id="GO:0034965">
    <property type="term" value="P:intronic box C/D snoRNA processing"/>
    <property type="evidence" value="ECO:0007669"/>
    <property type="project" value="TreeGrafter"/>
</dbReference>
<dbReference type="GO" id="GO:0000171">
    <property type="term" value="F:ribonuclease MRP activity"/>
    <property type="evidence" value="ECO:0007669"/>
    <property type="project" value="TreeGrafter"/>
</dbReference>
<sequence length="176" mass="18684">MALEVDSSNIPRCIVLNSASKERKNNHSSSHKTHTGLSLSHPPYTYLHLSLISASSLSTSSLSGDDPQTFQNSPDLDALTIRTHLTAALSSFLGLTGSAIPIDILKYSGPVTSQNDVWIRVPTEDESAVITALGAWAGRGGREEGGMVGWRVKDTGSWLPGMIGTKDGAQALFHGL</sequence>
<dbReference type="GO" id="GO:0000172">
    <property type="term" value="C:ribonuclease MRP complex"/>
    <property type="evidence" value="ECO:0007669"/>
    <property type="project" value="InterPro"/>
</dbReference>
<evidence type="ECO:0000313" key="2">
    <source>
        <dbReference type="EMBL" id="KAF2232065.1"/>
    </source>
</evidence>
<protein>
    <recommendedName>
        <fullName evidence="1">Ribonucleases P/MRP subunit Pop8-like domain-containing protein</fullName>
    </recommendedName>
</protein>
<dbReference type="OrthoDB" id="5530243at2759"/>
<accession>A0A6A6H213</accession>
<gene>
    <name evidence="2" type="ORF">EV356DRAFT_534909</name>
</gene>
<feature type="domain" description="Ribonucleases P/MRP subunit Pop8-like" evidence="1">
    <location>
        <begin position="44"/>
        <end position="136"/>
    </location>
</feature>
<dbReference type="AlphaFoldDB" id="A0A6A6H213"/>
<reference evidence="2" key="1">
    <citation type="journal article" date="2020" name="Stud. Mycol.">
        <title>101 Dothideomycetes genomes: a test case for predicting lifestyles and emergence of pathogens.</title>
        <authorList>
            <person name="Haridas S."/>
            <person name="Albert R."/>
            <person name="Binder M."/>
            <person name="Bloem J."/>
            <person name="Labutti K."/>
            <person name="Salamov A."/>
            <person name="Andreopoulos B."/>
            <person name="Baker S."/>
            <person name="Barry K."/>
            <person name="Bills G."/>
            <person name="Bluhm B."/>
            <person name="Cannon C."/>
            <person name="Castanera R."/>
            <person name="Culley D."/>
            <person name="Daum C."/>
            <person name="Ezra D."/>
            <person name="Gonzalez J."/>
            <person name="Henrissat B."/>
            <person name="Kuo A."/>
            <person name="Liang C."/>
            <person name="Lipzen A."/>
            <person name="Lutzoni F."/>
            <person name="Magnuson J."/>
            <person name="Mondo S."/>
            <person name="Nolan M."/>
            <person name="Ohm R."/>
            <person name="Pangilinan J."/>
            <person name="Park H.-J."/>
            <person name="Ramirez L."/>
            <person name="Alfaro M."/>
            <person name="Sun H."/>
            <person name="Tritt A."/>
            <person name="Yoshinaga Y."/>
            <person name="Zwiers L.-H."/>
            <person name="Turgeon B."/>
            <person name="Goodwin S."/>
            <person name="Spatafora J."/>
            <person name="Crous P."/>
            <person name="Grigoriev I."/>
        </authorList>
    </citation>
    <scope>NUCLEOTIDE SEQUENCE</scope>
    <source>
        <strain evidence="2">Tuck. ex Michener</strain>
    </source>
</reference>
<proteinExistence type="predicted"/>
<dbReference type="Pfam" id="PF20976">
    <property type="entry name" value="Pop8"/>
    <property type="match status" value="1"/>
</dbReference>
<dbReference type="GO" id="GO:0008033">
    <property type="term" value="P:tRNA processing"/>
    <property type="evidence" value="ECO:0007669"/>
    <property type="project" value="InterPro"/>
</dbReference>
<dbReference type="PANTHER" id="PTHR28173:SF1">
    <property type="entry name" value="RIBONUCLEASES P_MRP PROTEIN SUBUNIT POP8"/>
    <property type="match status" value="1"/>
</dbReference>
<evidence type="ECO:0000313" key="3">
    <source>
        <dbReference type="Proteomes" id="UP000800092"/>
    </source>
</evidence>
<dbReference type="InterPro" id="IPR049128">
    <property type="entry name" value="Pop8-like_dom"/>
</dbReference>